<proteinExistence type="inferred from homology"/>
<feature type="transmembrane region" description="Helical" evidence="2">
    <location>
        <begin position="330"/>
        <end position="351"/>
    </location>
</feature>
<feature type="transmembrane region" description="Helical" evidence="2">
    <location>
        <begin position="426"/>
        <end position="446"/>
    </location>
</feature>
<evidence type="ECO:0000256" key="1">
    <source>
        <dbReference type="PIRNR" id="PIRNR005348"/>
    </source>
</evidence>
<evidence type="ECO:0000313" key="4">
    <source>
        <dbReference type="Proteomes" id="UP001176021"/>
    </source>
</evidence>
<feature type="transmembrane region" description="Helical" evidence="2">
    <location>
        <begin position="59"/>
        <end position="79"/>
    </location>
</feature>
<keyword evidence="2" id="KW-1133">Transmembrane helix</keyword>
<dbReference type="EMBL" id="JAMJEV010000018">
    <property type="protein sequence ID" value="MDO0824856.1"/>
    <property type="molecule type" value="Genomic_DNA"/>
</dbReference>
<feature type="transmembrane region" description="Helical" evidence="2">
    <location>
        <begin position="85"/>
        <end position="105"/>
    </location>
</feature>
<keyword evidence="2" id="KW-0812">Transmembrane</keyword>
<comment type="similarity">
    <text evidence="1">Belongs to the 2-hydroxycarboxylate transporter (2-HCT) (TC 2.A.24) family.</text>
</comment>
<dbReference type="InterPro" id="IPR004679">
    <property type="entry name" value="2-OHcarboxylate_transport"/>
</dbReference>
<keyword evidence="4" id="KW-1185">Reference proteome</keyword>
<accession>A0ABT8QU20</accession>
<feature type="transmembrane region" description="Helical" evidence="2">
    <location>
        <begin position="274"/>
        <end position="291"/>
    </location>
</feature>
<feature type="transmembrane region" description="Helical" evidence="2">
    <location>
        <begin position="35"/>
        <end position="52"/>
    </location>
</feature>
<organism evidence="3 4">
    <name type="scientific">Desulfosporosinus nitroreducens</name>
    <dbReference type="NCBI Taxonomy" id="2018668"/>
    <lineage>
        <taxon>Bacteria</taxon>
        <taxon>Bacillati</taxon>
        <taxon>Bacillota</taxon>
        <taxon>Clostridia</taxon>
        <taxon>Eubacteriales</taxon>
        <taxon>Desulfitobacteriaceae</taxon>
        <taxon>Desulfosporosinus</taxon>
    </lineage>
</organism>
<feature type="transmembrane region" description="Helical" evidence="2">
    <location>
        <begin position="121"/>
        <end position="138"/>
    </location>
</feature>
<feature type="transmembrane region" description="Helical" evidence="2">
    <location>
        <begin position="150"/>
        <end position="173"/>
    </location>
</feature>
<gene>
    <name evidence="3" type="ORF">M8H41_18645</name>
</gene>
<feature type="transmembrane region" description="Helical" evidence="2">
    <location>
        <begin position="363"/>
        <end position="383"/>
    </location>
</feature>
<protein>
    <submittedName>
        <fullName evidence="3">2-hydroxycarboxylate transporter family protein</fullName>
    </submittedName>
</protein>
<dbReference type="PANTHER" id="PTHR40033:SF1">
    <property type="entry name" value="CITRATE-SODIUM SYMPORTER"/>
    <property type="match status" value="1"/>
</dbReference>
<evidence type="ECO:0000313" key="3">
    <source>
        <dbReference type="EMBL" id="MDO0824856.1"/>
    </source>
</evidence>
<feature type="transmembrane region" description="Helical" evidence="2">
    <location>
        <begin position="180"/>
        <end position="201"/>
    </location>
</feature>
<evidence type="ECO:0000256" key="2">
    <source>
        <dbReference type="SAM" id="Phobius"/>
    </source>
</evidence>
<reference evidence="3" key="1">
    <citation type="submission" date="2022-05" db="EMBL/GenBank/DDBJ databases">
        <title>Expanded diversity of anoxic marine methylotrophy in a Black Sea sulfate reducing microorganism.</title>
        <authorList>
            <person name="Fischer P.Q."/>
            <person name="Stams A.J.M."/>
            <person name="Villanueva L."/>
            <person name="Sousa D.Z."/>
        </authorList>
    </citation>
    <scope>NUCLEOTIDE SEQUENCE</scope>
    <source>
        <strain evidence="3">P130</strain>
    </source>
</reference>
<feature type="transmembrane region" description="Helical" evidence="2">
    <location>
        <begin position="213"/>
        <end position="236"/>
    </location>
</feature>
<dbReference type="PIRSF" id="PIRSF005348">
    <property type="entry name" value="YxkH"/>
    <property type="match status" value="1"/>
</dbReference>
<dbReference type="PANTHER" id="PTHR40033">
    <property type="entry name" value="NA(+)-MALATE SYMPORTER"/>
    <property type="match status" value="1"/>
</dbReference>
<dbReference type="Pfam" id="PF03390">
    <property type="entry name" value="2HCT"/>
    <property type="match status" value="1"/>
</dbReference>
<name>A0ABT8QU20_9FIRM</name>
<feature type="transmembrane region" description="Helical" evidence="2">
    <location>
        <begin position="297"/>
        <end position="318"/>
    </location>
</feature>
<comment type="caution">
    <text evidence="3">The sequence shown here is derived from an EMBL/GenBank/DDBJ whole genome shotgun (WGS) entry which is preliminary data.</text>
</comment>
<keyword evidence="1 2" id="KW-0472">Membrane</keyword>
<sequence length="447" mass="47087">MKKEVPNSNLSGNKEISSSSIFSKLSSVKVGVLPLPLYLILAGIIFAASMYGQLPADMIGGFAVIMVMGILLGDIGLRVPILKEIGGPAILAILVPSTMVFYNLINPSALKAITAIMKTSNFLYFYISVLVVGSILGMNRKVLVQGFARMFVPLIVGTAAAISAGLLVGTLFGYSIHRTFFYIIIPIVGGGIGEGILPLSLGYSAILNIPQEALIGQLIPAAVIGNIVAIVCAGLLKRLGEKKPELTGNGVLVKTGDDSEILNAKGMADKPIDFPLMGAGILMACAFFIFGKVASPFIGIPGAIIMIFAAAIVKYLNIMPAKMEQGSFHLYKFVSSSLTWPLMVGLGVLYTPLKDVIATVTPGYLVVCASVVIAMISSGYFIGRFMNMYPIESAIVTGCHSGLGGTGDVAILSASNRMELMPFAQISTRIGGASMIVLATILIKLWH</sequence>
<keyword evidence="1" id="KW-0769">Symport</keyword>
<dbReference type="Proteomes" id="UP001176021">
    <property type="component" value="Unassembled WGS sequence"/>
</dbReference>
<keyword evidence="1" id="KW-0813">Transport</keyword>